<name>A0A845QG40_9FIRM</name>
<dbReference type="SMART" id="SM00382">
    <property type="entry name" value="AAA"/>
    <property type="match status" value="1"/>
</dbReference>
<dbReference type="GO" id="GO:0005524">
    <property type="term" value="F:ATP binding"/>
    <property type="evidence" value="ECO:0007669"/>
    <property type="project" value="UniProtKB-KW"/>
</dbReference>
<dbReference type="Proteomes" id="UP000446866">
    <property type="component" value="Unassembled WGS sequence"/>
</dbReference>
<proteinExistence type="inferred from homology"/>
<dbReference type="InterPro" id="IPR017871">
    <property type="entry name" value="ABC_transporter-like_CS"/>
</dbReference>
<dbReference type="Pfam" id="PF08352">
    <property type="entry name" value="oligo_HPY"/>
    <property type="match status" value="1"/>
</dbReference>
<evidence type="ECO:0000259" key="8">
    <source>
        <dbReference type="PROSITE" id="PS50893"/>
    </source>
</evidence>
<dbReference type="SUPFAM" id="SSF52540">
    <property type="entry name" value="P-loop containing nucleoside triphosphate hydrolases"/>
    <property type="match status" value="1"/>
</dbReference>
<dbReference type="GO" id="GO:0016887">
    <property type="term" value="F:ATP hydrolysis activity"/>
    <property type="evidence" value="ECO:0007669"/>
    <property type="project" value="InterPro"/>
</dbReference>
<sequence>MEREKILSVENLAVSFATYAGEVQAVRGVDWHLHKKETIAIVGESGCGKTVSIQTAMGLLQKPAGKIKSGKVIFRGEDITNYSRKQMRKLQGNEMTMIFQDPLTYLNPTMRVGDQIAEAYREHNKVSKKEAMEKVVEMLKFVSLPSPEENIKRYPHQLSGGMRQRIMVAMALICDPKVLFADEPTTALDVTIQAQIIELMNSLKDRIDTSIVLITHDLGVVANMAERIYVMYAGQVVEHGDVDTIFENPKHPYTWGLLDSVPRLDSNHKEQLSSIPGSPPDLLAPPLGCAFAARCKYAMNICARCAPPKQDFEEAGHYASCWLHDPDYIKEKGVTVNE</sequence>
<reference evidence="9 10" key="1">
    <citation type="submission" date="2018-08" db="EMBL/GenBank/DDBJ databases">
        <title>Murine metabolic-syndrome-specific gut microbial biobank.</title>
        <authorList>
            <person name="Liu C."/>
        </authorList>
    </citation>
    <scope>NUCLEOTIDE SEQUENCE [LARGE SCALE GENOMIC DNA]</scope>
    <source>
        <strain evidence="9 10">28</strain>
    </source>
</reference>
<dbReference type="NCBIfam" id="TIGR01727">
    <property type="entry name" value="oligo_HPY"/>
    <property type="match status" value="1"/>
</dbReference>
<evidence type="ECO:0000256" key="6">
    <source>
        <dbReference type="ARBA" id="ARBA00022840"/>
    </source>
</evidence>
<dbReference type="InterPro" id="IPR050388">
    <property type="entry name" value="ABC_Ni/Peptide_Import"/>
</dbReference>
<feature type="domain" description="ABC transporter" evidence="8">
    <location>
        <begin position="7"/>
        <end position="258"/>
    </location>
</feature>
<evidence type="ECO:0000256" key="2">
    <source>
        <dbReference type="ARBA" id="ARBA00005417"/>
    </source>
</evidence>
<comment type="caution">
    <text evidence="9">The sequence shown here is derived from an EMBL/GenBank/DDBJ whole genome shotgun (WGS) entry which is preliminary data.</text>
</comment>
<dbReference type="GO" id="GO:0005886">
    <property type="term" value="C:plasma membrane"/>
    <property type="evidence" value="ECO:0007669"/>
    <property type="project" value="UniProtKB-SubCell"/>
</dbReference>
<comment type="subcellular location">
    <subcellularLocation>
        <location evidence="1">Cell membrane</location>
        <topology evidence="1">Peripheral membrane protein</topology>
    </subcellularLocation>
</comment>
<keyword evidence="7" id="KW-0472">Membrane</keyword>
<dbReference type="CDD" id="cd03257">
    <property type="entry name" value="ABC_NikE_OppD_transporters"/>
    <property type="match status" value="1"/>
</dbReference>
<keyword evidence="6 9" id="KW-0067">ATP-binding</keyword>
<dbReference type="PANTHER" id="PTHR43297:SF2">
    <property type="entry name" value="DIPEPTIDE TRANSPORT ATP-BINDING PROTEIN DPPD"/>
    <property type="match status" value="1"/>
</dbReference>
<evidence type="ECO:0000313" key="10">
    <source>
        <dbReference type="Proteomes" id="UP000446866"/>
    </source>
</evidence>
<keyword evidence="3" id="KW-0813">Transport</keyword>
<dbReference type="EMBL" id="QXWK01000001">
    <property type="protein sequence ID" value="NBH60276.1"/>
    <property type="molecule type" value="Genomic_DNA"/>
</dbReference>
<keyword evidence="5" id="KW-0547">Nucleotide-binding</keyword>
<dbReference type="RefSeq" id="WP_160200571.1">
    <property type="nucleotide sequence ID" value="NZ_QXWK01000001.1"/>
</dbReference>
<dbReference type="Gene3D" id="3.40.50.300">
    <property type="entry name" value="P-loop containing nucleotide triphosphate hydrolases"/>
    <property type="match status" value="1"/>
</dbReference>
<dbReference type="AlphaFoldDB" id="A0A845QG40"/>
<dbReference type="PROSITE" id="PS50893">
    <property type="entry name" value="ABC_TRANSPORTER_2"/>
    <property type="match status" value="1"/>
</dbReference>
<keyword evidence="10" id="KW-1185">Reference proteome</keyword>
<protein>
    <submittedName>
        <fullName evidence="9">ABC transporter ATP-binding protein</fullName>
    </submittedName>
</protein>
<dbReference type="InterPro" id="IPR003593">
    <property type="entry name" value="AAA+_ATPase"/>
</dbReference>
<evidence type="ECO:0000256" key="5">
    <source>
        <dbReference type="ARBA" id="ARBA00022741"/>
    </source>
</evidence>
<gene>
    <name evidence="9" type="ORF">D0435_01130</name>
</gene>
<evidence type="ECO:0000313" key="9">
    <source>
        <dbReference type="EMBL" id="NBH60276.1"/>
    </source>
</evidence>
<dbReference type="FunFam" id="3.40.50.300:FF:000016">
    <property type="entry name" value="Oligopeptide ABC transporter ATP-binding component"/>
    <property type="match status" value="1"/>
</dbReference>
<dbReference type="PROSITE" id="PS00211">
    <property type="entry name" value="ABC_TRANSPORTER_1"/>
    <property type="match status" value="1"/>
</dbReference>
<evidence type="ECO:0000256" key="4">
    <source>
        <dbReference type="ARBA" id="ARBA00022475"/>
    </source>
</evidence>
<evidence type="ECO:0000256" key="3">
    <source>
        <dbReference type="ARBA" id="ARBA00022448"/>
    </source>
</evidence>
<comment type="similarity">
    <text evidence="2">Belongs to the ABC transporter superfamily.</text>
</comment>
<dbReference type="InterPro" id="IPR003439">
    <property type="entry name" value="ABC_transporter-like_ATP-bd"/>
</dbReference>
<dbReference type="GO" id="GO:0015833">
    <property type="term" value="P:peptide transport"/>
    <property type="evidence" value="ECO:0007669"/>
    <property type="project" value="InterPro"/>
</dbReference>
<dbReference type="InterPro" id="IPR027417">
    <property type="entry name" value="P-loop_NTPase"/>
</dbReference>
<keyword evidence="4" id="KW-1003">Cell membrane</keyword>
<organism evidence="9 10">
    <name type="scientific">Anaerotruncus colihominis</name>
    <dbReference type="NCBI Taxonomy" id="169435"/>
    <lineage>
        <taxon>Bacteria</taxon>
        <taxon>Bacillati</taxon>
        <taxon>Bacillota</taxon>
        <taxon>Clostridia</taxon>
        <taxon>Eubacteriales</taxon>
        <taxon>Oscillospiraceae</taxon>
        <taxon>Anaerotruncus</taxon>
    </lineage>
</organism>
<dbReference type="Pfam" id="PF00005">
    <property type="entry name" value="ABC_tran"/>
    <property type="match status" value="1"/>
</dbReference>
<accession>A0A845QG40</accession>
<dbReference type="PANTHER" id="PTHR43297">
    <property type="entry name" value="OLIGOPEPTIDE TRANSPORT ATP-BINDING PROTEIN APPD"/>
    <property type="match status" value="1"/>
</dbReference>
<evidence type="ECO:0000256" key="1">
    <source>
        <dbReference type="ARBA" id="ARBA00004202"/>
    </source>
</evidence>
<dbReference type="InterPro" id="IPR013563">
    <property type="entry name" value="Oligopep_ABC_C"/>
</dbReference>
<evidence type="ECO:0000256" key="7">
    <source>
        <dbReference type="ARBA" id="ARBA00023136"/>
    </source>
</evidence>